<dbReference type="InterPro" id="IPR036271">
    <property type="entry name" value="Tet_transcr_reg_TetR-rel_C_sf"/>
</dbReference>
<dbReference type="RefSeq" id="WP_065491543.1">
    <property type="nucleotide sequence ID" value="NZ_CP009111.1"/>
</dbReference>
<dbReference type="PROSITE" id="PS50977">
    <property type="entry name" value="HTH_TETR_2"/>
    <property type="match status" value="1"/>
</dbReference>
<keyword evidence="1" id="KW-0805">Transcription regulation</keyword>
<dbReference type="InterPro" id="IPR023772">
    <property type="entry name" value="DNA-bd_HTH_TetR-type_CS"/>
</dbReference>
<keyword evidence="2 4" id="KW-0238">DNA-binding</keyword>
<feature type="domain" description="HTH tetR-type" evidence="5">
    <location>
        <begin position="14"/>
        <end position="74"/>
    </location>
</feature>
<name>A0A1B1K8S2_RHOOP</name>
<evidence type="ECO:0000313" key="7">
    <source>
        <dbReference type="Proteomes" id="UP000186108"/>
    </source>
</evidence>
<dbReference type="PROSITE" id="PS01081">
    <property type="entry name" value="HTH_TETR_1"/>
    <property type="match status" value="1"/>
</dbReference>
<feature type="DNA-binding region" description="H-T-H motif" evidence="4">
    <location>
        <begin position="37"/>
        <end position="56"/>
    </location>
</feature>
<evidence type="ECO:0000256" key="1">
    <source>
        <dbReference type="ARBA" id="ARBA00023015"/>
    </source>
</evidence>
<dbReference type="InterPro" id="IPR001647">
    <property type="entry name" value="HTH_TetR"/>
</dbReference>
<keyword evidence="3" id="KW-0804">Transcription</keyword>
<dbReference type="Pfam" id="PF00440">
    <property type="entry name" value="TetR_N"/>
    <property type="match status" value="1"/>
</dbReference>
<evidence type="ECO:0000256" key="4">
    <source>
        <dbReference type="PROSITE-ProRule" id="PRU00335"/>
    </source>
</evidence>
<organism evidence="6 7">
    <name type="scientific">Rhodococcus opacus</name>
    <name type="common">Nocardia opaca</name>
    <dbReference type="NCBI Taxonomy" id="37919"/>
    <lineage>
        <taxon>Bacteria</taxon>
        <taxon>Bacillati</taxon>
        <taxon>Actinomycetota</taxon>
        <taxon>Actinomycetes</taxon>
        <taxon>Mycobacteriales</taxon>
        <taxon>Nocardiaceae</taxon>
        <taxon>Rhodococcus</taxon>
    </lineage>
</organism>
<gene>
    <name evidence="6" type="ORF">R1CP_21655</name>
</gene>
<dbReference type="Pfam" id="PF17932">
    <property type="entry name" value="TetR_C_24"/>
    <property type="match status" value="1"/>
</dbReference>
<dbReference type="SUPFAM" id="SSF46689">
    <property type="entry name" value="Homeodomain-like"/>
    <property type="match status" value="1"/>
</dbReference>
<dbReference type="InterPro" id="IPR041490">
    <property type="entry name" value="KstR2_TetR_C"/>
</dbReference>
<dbReference type="AlphaFoldDB" id="A0A1B1K8S2"/>
<dbReference type="Gene3D" id="1.10.357.10">
    <property type="entry name" value="Tetracycline Repressor, domain 2"/>
    <property type="match status" value="1"/>
</dbReference>
<dbReference type="Proteomes" id="UP000186108">
    <property type="component" value="Chromosome"/>
</dbReference>
<evidence type="ECO:0000313" key="6">
    <source>
        <dbReference type="EMBL" id="ANS29007.1"/>
    </source>
</evidence>
<dbReference type="InterPro" id="IPR009057">
    <property type="entry name" value="Homeodomain-like_sf"/>
</dbReference>
<dbReference type="EMBL" id="CP009111">
    <property type="protein sequence ID" value="ANS29007.1"/>
    <property type="molecule type" value="Genomic_DNA"/>
</dbReference>
<dbReference type="PRINTS" id="PR00455">
    <property type="entry name" value="HTHTETR"/>
</dbReference>
<reference evidence="6 7" key="1">
    <citation type="submission" date="2014-07" db="EMBL/GenBank/DDBJ databases">
        <authorList>
            <person name="Zhang J.E."/>
            <person name="Yang H."/>
            <person name="Guo J."/>
            <person name="Deng Z."/>
            <person name="Luo H."/>
            <person name="Luo M."/>
            <person name="Zhao B."/>
        </authorList>
    </citation>
    <scope>NUCLEOTIDE SEQUENCE [LARGE SCALE GENOMIC DNA]</scope>
    <source>
        <strain evidence="6 7">1CP</strain>
    </source>
</reference>
<accession>A0A1B1K8S2</accession>
<dbReference type="SUPFAM" id="SSF48498">
    <property type="entry name" value="Tetracyclin repressor-like, C-terminal domain"/>
    <property type="match status" value="1"/>
</dbReference>
<evidence type="ECO:0000259" key="5">
    <source>
        <dbReference type="PROSITE" id="PS50977"/>
    </source>
</evidence>
<protein>
    <submittedName>
        <fullName evidence="6">TetR family transcriptional regulator</fullName>
    </submittedName>
</protein>
<evidence type="ECO:0000256" key="3">
    <source>
        <dbReference type="ARBA" id="ARBA00023163"/>
    </source>
</evidence>
<sequence>MTTEQFGVDPAAYDAARTMILDAAADVFQRQGFDRSTIDDIADAIGATKGRVYYYFRSKFDIYLAVYEEGMRKVCEAVEPLSTGPGTGRDRLVAMSVAHAENLMIDLRYHNTIHQGIPGHGTSALKQRQRDELDALNRIRDEYEQMFRKVVADGIADSSLRIEDPKLATRVLLSSLNAIDTWFQPRPGQSVEQIHDLAQRIAHLLINGLTSQKSR</sequence>
<dbReference type="GO" id="GO:0000976">
    <property type="term" value="F:transcription cis-regulatory region binding"/>
    <property type="evidence" value="ECO:0007669"/>
    <property type="project" value="TreeGrafter"/>
</dbReference>
<dbReference type="PANTHER" id="PTHR30055:SF234">
    <property type="entry name" value="HTH-TYPE TRANSCRIPTIONAL REGULATOR BETI"/>
    <property type="match status" value="1"/>
</dbReference>
<dbReference type="Gene3D" id="1.10.10.60">
    <property type="entry name" value="Homeodomain-like"/>
    <property type="match status" value="1"/>
</dbReference>
<dbReference type="PATRIC" id="fig|37919.13.peg.4574"/>
<proteinExistence type="predicted"/>
<dbReference type="InterPro" id="IPR050109">
    <property type="entry name" value="HTH-type_TetR-like_transc_reg"/>
</dbReference>
<evidence type="ECO:0000256" key="2">
    <source>
        <dbReference type="ARBA" id="ARBA00023125"/>
    </source>
</evidence>
<dbReference type="PANTHER" id="PTHR30055">
    <property type="entry name" value="HTH-TYPE TRANSCRIPTIONAL REGULATOR RUTR"/>
    <property type="match status" value="1"/>
</dbReference>
<dbReference type="GO" id="GO:0003700">
    <property type="term" value="F:DNA-binding transcription factor activity"/>
    <property type="evidence" value="ECO:0007669"/>
    <property type="project" value="TreeGrafter"/>
</dbReference>